<organism evidence="8 9">
    <name type="scientific">Actinoplanes cyaneus</name>
    <dbReference type="NCBI Taxonomy" id="52696"/>
    <lineage>
        <taxon>Bacteria</taxon>
        <taxon>Bacillati</taxon>
        <taxon>Actinomycetota</taxon>
        <taxon>Actinomycetes</taxon>
        <taxon>Micromonosporales</taxon>
        <taxon>Micromonosporaceae</taxon>
        <taxon>Actinoplanes</taxon>
    </lineage>
</organism>
<feature type="transmembrane region" description="Helical" evidence="6">
    <location>
        <begin position="141"/>
        <end position="162"/>
    </location>
</feature>
<evidence type="ECO:0000256" key="4">
    <source>
        <dbReference type="ARBA" id="ARBA00022989"/>
    </source>
</evidence>
<proteinExistence type="predicted"/>
<feature type="transmembrane region" description="Helical" evidence="6">
    <location>
        <begin position="168"/>
        <end position="190"/>
    </location>
</feature>
<feature type="transmembrane region" description="Helical" evidence="6">
    <location>
        <begin position="436"/>
        <end position="456"/>
    </location>
</feature>
<evidence type="ECO:0000256" key="6">
    <source>
        <dbReference type="SAM" id="Phobius"/>
    </source>
</evidence>
<evidence type="ECO:0000313" key="8">
    <source>
        <dbReference type="EMBL" id="GID65738.1"/>
    </source>
</evidence>
<dbReference type="CDD" id="cd17321">
    <property type="entry name" value="MFS_MMR_MDR_like"/>
    <property type="match status" value="1"/>
</dbReference>
<evidence type="ECO:0000256" key="5">
    <source>
        <dbReference type="ARBA" id="ARBA00023136"/>
    </source>
</evidence>
<dbReference type="InterPro" id="IPR036259">
    <property type="entry name" value="MFS_trans_sf"/>
</dbReference>
<protein>
    <submittedName>
        <fullName evidence="8">MFS transporter</fullName>
    </submittedName>
</protein>
<keyword evidence="3 6" id="KW-0812">Transmembrane</keyword>
<feature type="transmembrane region" description="Helical" evidence="6">
    <location>
        <begin position="54"/>
        <end position="74"/>
    </location>
</feature>
<sequence length="470" mass="47973">MADPSVDRMRRENPTLALMCLTVLALQSLVAGINLAIAQLAASDLHPDASDLVWIVDAYVLAFAGLLIPAGALGDRLGRKGVLIAGLALFGVANLISALAPNVAVLQAGRALGGVAAALAQPATLALLLQTTRPERRPYAIALWTACMGFGGMAGNLIAGAVLQYFDWPALFLTFVPVAVLLVAGVAAYVPRVPRHDAPTDPIGTVLLTGGLFALLYGIIEGPGKGWSDPVVLVSFAAGLLLLAAFTLWSLRARKPLLDPRIFRIATVRAGALGVGATFFALFGLFYVNAQFLQGVKGYSPLLTGVAIGPLAIGMGVMSRRAVPLVQRYGPRPVIATGLSVIVVGLALLSMVDAGTPYPVYAVCLLLMAAGMGLCAPALTGGILAGLPAGSAGLGSGLNSAAREVGAALGVAVIGTVLNAHHALRSADDFLAGLAVGYRVLAGVLVVATVLVVTMWPAPARDPEKVSAPA</sequence>
<evidence type="ECO:0000256" key="1">
    <source>
        <dbReference type="ARBA" id="ARBA00004651"/>
    </source>
</evidence>
<dbReference type="Proteomes" id="UP000619479">
    <property type="component" value="Unassembled WGS sequence"/>
</dbReference>
<dbReference type="SUPFAM" id="SSF103473">
    <property type="entry name" value="MFS general substrate transporter"/>
    <property type="match status" value="1"/>
</dbReference>
<feature type="transmembrane region" description="Helical" evidence="6">
    <location>
        <begin position="358"/>
        <end position="384"/>
    </location>
</feature>
<dbReference type="Gene3D" id="1.20.1720.10">
    <property type="entry name" value="Multidrug resistance protein D"/>
    <property type="match status" value="1"/>
</dbReference>
<dbReference type="PANTHER" id="PTHR42718">
    <property type="entry name" value="MAJOR FACILITATOR SUPERFAMILY MULTIDRUG TRANSPORTER MFSC"/>
    <property type="match status" value="1"/>
</dbReference>
<keyword evidence="9" id="KW-1185">Reference proteome</keyword>
<feature type="transmembrane region" description="Helical" evidence="6">
    <location>
        <begin position="81"/>
        <end position="99"/>
    </location>
</feature>
<dbReference type="InterPro" id="IPR011701">
    <property type="entry name" value="MFS"/>
</dbReference>
<gene>
    <name evidence="8" type="ORF">Acy02nite_36190</name>
</gene>
<dbReference type="PANTHER" id="PTHR42718:SF9">
    <property type="entry name" value="MAJOR FACILITATOR SUPERFAMILY MULTIDRUG TRANSPORTER MFSC"/>
    <property type="match status" value="1"/>
</dbReference>
<feature type="transmembrane region" description="Helical" evidence="6">
    <location>
        <begin position="405"/>
        <end position="424"/>
    </location>
</feature>
<dbReference type="GO" id="GO:0022857">
    <property type="term" value="F:transmembrane transporter activity"/>
    <property type="evidence" value="ECO:0007669"/>
    <property type="project" value="InterPro"/>
</dbReference>
<dbReference type="GO" id="GO:0005886">
    <property type="term" value="C:plasma membrane"/>
    <property type="evidence" value="ECO:0007669"/>
    <property type="project" value="UniProtKB-SubCell"/>
</dbReference>
<evidence type="ECO:0000256" key="2">
    <source>
        <dbReference type="ARBA" id="ARBA00022448"/>
    </source>
</evidence>
<comment type="caution">
    <text evidence="8">The sequence shown here is derived from an EMBL/GenBank/DDBJ whole genome shotgun (WGS) entry which is preliminary data.</text>
</comment>
<dbReference type="EMBL" id="BOMH01000028">
    <property type="protein sequence ID" value="GID65738.1"/>
    <property type="molecule type" value="Genomic_DNA"/>
</dbReference>
<keyword evidence="4 6" id="KW-1133">Transmembrane helix</keyword>
<comment type="subcellular location">
    <subcellularLocation>
        <location evidence="1">Cell membrane</location>
        <topology evidence="1">Multi-pass membrane protein</topology>
    </subcellularLocation>
</comment>
<dbReference type="InterPro" id="IPR020846">
    <property type="entry name" value="MFS_dom"/>
</dbReference>
<feature type="transmembrane region" description="Helical" evidence="6">
    <location>
        <begin position="202"/>
        <end position="220"/>
    </location>
</feature>
<feature type="transmembrane region" description="Helical" evidence="6">
    <location>
        <begin position="111"/>
        <end position="129"/>
    </location>
</feature>
<name>A0A919M5Z4_9ACTN</name>
<dbReference type="PROSITE" id="PS50850">
    <property type="entry name" value="MFS"/>
    <property type="match status" value="1"/>
</dbReference>
<reference evidence="8" key="1">
    <citation type="submission" date="2021-01" db="EMBL/GenBank/DDBJ databases">
        <title>Whole genome shotgun sequence of Actinoplanes cyaneus NBRC 14990.</title>
        <authorList>
            <person name="Komaki H."/>
            <person name="Tamura T."/>
        </authorList>
    </citation>
    <scope>NUCLEOTIDE SEQUENCE</scope>
    <source>
        <strain evidence="8">NBRC 14990</strain>
    </source>
</reference>
<feature type="transmembrane region" description="Helical" evidence="6">
    <location>
        <begin position="232"/>
        <end position="251"/>
    </location>
</feature>
<evidence type="ECO:0000313" key="9">
    <source>
        <dbReference type="Proteomes" id="UP000619479"/>
    </source>
</evidence>
<feature type="domain" description="Major facilitator superfamily (MFS) profile" evidence="7">
    <location>
        <begin position="1"/>
        <end position="460"/>
    </location>
</feature>
<dbReference type="Gene3D" id="1.20.1250.20">
    <property type="entry name" value="MFS general substrate transporter like domains"/>
    <property type="match status" value="1"/>
</dbReference>
<accession>A0A919M5Z4</accession>
<evidence type="ECO:0000259" key="7">
    <source>
        <dbReference type="PROSITE" id="PS50850"/>
    </source>
</evidence>
<dbReference type="Pfam" id="PF07690">
    <property type="entry name" value="MFS_1"/>
    <property type="match status" value="1"/>
</dbReference>
<dbReference type="AlphaFoldDB" id="A0A919M5Z4"/>
<feature type="transmembrane region" description="Helical" evidence="6">
    <location>
        <begin position="330"/>
        <end position="352"/>
    </location>
</feature>
<evidence type="ECO:0000256" key="3">
    <source>
        <dbReference type="ARBA" id="ARBA00022692"/>
    </source>
</evidence>
<keyword evidence="5 6" id="KW-0472">Membrane</keyword>
<keyword evidence="2" id="KW-0813">Transport</keyword>
<feature type="transmembrane region" description="Helical" evidence="6">
    <location>
        <begin position="263"/>
        <end position="287"/>
    </location>
</feature>